<gene>
    <name evidence="2" type="ORF">ACFSNC_01835</name>
</gene>
<feature type="region of interest" description="Disordered" evidence="1">
    <location>
        <begin position="1"/>
        <end position="89"/>
    </location>
</feature>
<organism evidence="2 3">
    <name type="scientific">Ancylobacter oerskovii</name>
    <dbReference type="NCBI Taxonomy" id="459519"/>
    <lineage>
        <taxon>Bacteria</taxon>
        <taxon>Pseudomonadati</taxon>
        <taxon>Pseudomonadota</taxon>
        <taxon>Alphaproteobacteria</taxon>
        <taxon>Hyphomicrobiales</taxon>
        <taxon>Xanthobacteraceae</taxon>
        <taxon>Ancylobacter</taxon>
    </lineage>
</organism>
<name>A0ABW4YS35_9HYPH</name>
<dbReference type="EMBL" id="JBHUHD010000001">
    <property type="protein sequence ID" value="MFD2139132.1"/>
    <property type="molecule type" value="Genomic_DNA"/>
</dbReference>
<evidence type="ECO:0000313" key="2">
    <source>
        <dbReference type="EMBL" id="MFD2139132.1"/>
    </source>
</evidence>
<accession>A0ABW4YS35</accession>
<keyword evidence="3" id="KW-1185">Reference proteome</keyword>
<proteinExistence type="predicted"/>
<comment type="caution">
    <text evidence="2">The sequence shown here is derived from an EMBL/GenBank/DDBJ whole genome shotgun (WGS) entry which is preliminary data.</text>
</comment>
<evidence type="ECO:0000256" key="1">
    <source>
        <dbReference type="SAM" id="MobiDB-lite"/>
    </source>
</evidence>
<reference evidence="3" key="1">
    <citation type="journal article" date="2019" name="Int. J. Syst. Evol. Microbiol.">
        <title>The Global Catalogue of Microorganisms (GCM) 10K type strain sequencing project: providing services to taxonomists for standard genome sequencing and annotation.</title>
        <authorList>
            <consortium name="The Broad Institute Genomics Platform"/>
            <consortium name="The Broad Institute Genome Sequencing Center for Infectious Disease"/>
            <person name="Wu L."/>
            <person name="Ma J."/>
        </authorList>
    </citation>
    <scope>NUCLEOTIDE SEQUENCE [LARGE SCALE GENOMIC DNA]</scope>
    <source>
        <strain evidence="3">CCM 7435</strain>
    </source>
</reference>
<protein>
    <submittedName>
        <fullName evidence="2">Uncharacterized protein</fullName>
    </submittedName>
</protein>
<dbReference type="Proteomes" id="UP001597299">
    <property type="component" value="Unassembled WGS sequence"/>
</dbReference>
<dbReference type="RefSeq" id="WP_378295561.1">
    <property type="nucleotide sequence ID" value="NZ_JBHUHD010000001.1"/>
</dbReference>
<sequence>MAEILQRLSWAGSTAGDNMTGHAGKRGANQPPPAPNVESRSAVRRGFPSPGAREARPSGGTDLASRPSRCKPAASASDRETPHAADLQP</sequence>
<evidence type="ECO:0000313" key="3">
    <source>
        <dbReference type="Proteomes" id="UP001597299"/>
    </source>
</evidence>